<organism evidence="4 5">
    <name type="scientific">Corchorus olitorius</name>
    <dbReference type="NCBI Taxonomy" id="93759"/>
    <lineage>
        <taxon>Eukaryota</taxon>
        <taxon>Viridiplantae</taxon>
        <taxon>Streptophyta</taxon>
        <taxon>Embryophyta</taxon>
        <taxon>Tracheophyta</taxon>
        <taxon>Spermatophyta</taxon>
        <taxon>Magnoliopsida</taxon>
        <taxon>eudicotyledons</taxon>
        <taxon>Gunneridae</taxon>
        <taxon>Pentapetalae</taxon>
        <taxon>rosids</taxon>
        <taxon>malvids</taxon>
        <taxon>Malvales</taxon>
        <taxon>Malvaceae</taxon>
        <taxon>Grewioideae</taxon>
        <taxon>Apeibeae</taxon>
        <taxon>Corchorus</taxon>
    </lineage>
</organism>
<keyword evidence="2" id="KW-0539">Nucleus</keyword>
<evidence type="ECO:0000313" key="5">
    <source>
        <dbReference type="Proteomes" id="UP000187203"/>
    </source>
</evidence>
<dbReference type="GO" id="GO:0000398">
    <property type="term" value="P:mRNA splicing, via spliceosome"/>
    <property type="evidence" value="ECO:0007669"/>
    <property type="project" value="InterPro"/>
</dbReference>
<evidence type="ECO:0000256" key="2">
    <source>
        <dbReference type="ARBA" id="ARBA00023242"/>
    </source>
</evidence>
<dbReference type="STRING" id="93759.A0A1R3H1Y3"/>
<evidence type="ECO:0000313" key="4">
    <source>
        <dbReference type="EMBL" id="OMO64349.1"/>
    </source>
</evidence>
<keyword evidence="3" id="KW-0175">Coiled coil</keyword>
<protein>
    <submittedName>
        <fullName evidence="4">Uncharacterized protein</fullName>
    </submittedName>
</protein>
<dbReference type="GO" id="GO:0005634">
    <property type="term" value="C:nucleus"/>
    <property type="evidence" value="ECO:0007669"/>
    <property type="project" value="UniProtKB-SubCell"/>
</dbReference>
<dbReference type="EMBL" id="AWUE01020976">
    <property type="protein sequence ID" value="OMO64349.1"/>
    <property type="molecule type" value="Genomic_DNA"/>
</dbReference>
<keyword evidence="5" id="KW-1185">Reference proteome</keyword>
<dbReference type="PANTHER" id="PTHR12214">
    <property type="entry name" value="GC-RICH SEQUENCE DNA-BINDING FACTOR"/>
    <property type="match status" value="1"/>
</dbReference>
<name>A0A1R3H1Y3_9ROSI</name>
<comment type="caution">
    <text evidence="4">The sequence shown here is derived from an EMBL/GenBank/DDBJ whole genome shotgun (WGS) entry which is preliminary data.</text>
</comment>
<accession>A0A1R3H1Y3</accession>
<dbReference type="GO" id="GO:0003677">
    <property type="term" value="F:DNA binding"/>
    <property type="evidence" value="ECO:0007669"/>
    <property type="project" value="InterPro"/>
</dbReference>
<gene>
    <name evidence="4" type="ORF">COLO4_32069</name>
</gene>
<dbReference type="AlphaFoldDB" id="A0A1R3H1Y3"/>
<dbReference type="InterPro" id="IPR012890">
    <property type="entry name" value="GCFC2-like"/>
</dbReference>
<evidence type="ECO:0000256" key="1">
    <source>
        <dbReference type="ARBA" id="ARBA00004123"/>
    </source>
</evidence>
<dbReference type="Proteomes" id="UP000187203">
    <property type="component" value="Unassembled WGS sequence"/>
</dbReference>
<proteinExistence type="predicted"/>
<feature type="coiled-coil region" evidence="3">
    <location>
        <begin position="50"/>
        <end position="77"/>
    </location>
</feature>
<dbReference type="PANTHER" id="PTHR12214:SF0">
    <property type="entry name" value="LD29489P"/>
    <property type="match status" value="1"/>
</dbReference>
<reference evidence="5" key="1">
    <citation type="submission" date="2013-09" db="EMBL/GenBank/DDBJ databases">
        <title>Corchorus olitorius genome sequencing.</title>
        <authorList>
            <person name="Alam M."/>
            <person name="Haque M.S."/>
            <person name="Islam M.S."/>
            <person name="Emdad E.M."/>
            <person name="Islam M.M."/>
            <person name="Ahmed B."/>
            <person name="Halim A."/>
            <person name="Hossen Q.M.M."/>
            <person name="Hossain M.Z."/>
            <person name="Ahmed R."/>
            <person name="Khan M.M."/>
            <person name="Islam R."/>
            <person name="Rashid M.M."/>
            <person name="Khan S.A."/>
            <person name="Rahman M.S."/>
            <person name="Alam M."/>
            <person name="Yahiya A.S."/>
            <person name="Khan M.S."/>
            <person name="Azam M.S."/>
            <person name="Haque T."/>
            <person name="Lashkar M.Z.H."/>
            <person name="Akhand A.I."/>
            <person name="Morshed G."/>
            <person name="Roy S."/>
            <person name="Uddin K.S."/>
            <person name="Rabeya T."/>
            <person name="Hossain A.S."/>
            <person name="Chowdhury A."/>
            <person name="Snigdha A.R."/>
            <person name="Mortoza M.S."/>
            <person name="Matin S.A."/>
            <person name="Hoque S.M.E."/>
            <person name="Islam M.K."/>
            <person name="Roy D.K."/>
            <person name="Haider R."/>
            <person name="Moosa M.M."/>
            <person name="Elias S.M."/>
            <person name="Hasan A.M."/>
            <person name="Jahan S."/>
            <person name="Shafiuddin M."/>
            <person name="Mahmood N."/>
            <person name="Shommy N.S."/>
        </authorList>
    </citation>
    <scope>NUCLEOTIDE SEQUENCE [LARGE SCALE GENOMIC DNA]</scope>
    <source>
        <strain evidence="5">cv. O-4</strain>
    </source>
</reference>
<sequence>MLLGARNFSVARTFLTSDAVVVDIKEPEPDAPMNNPVHYAFLLHHKTPLIEELEEHMQKLNEERASAVLERRIANNDDEMVEVETAMKAEMLLFKERGNNVVAIEYAAKEAQAASDRGQANLPVKLDDFGYSNMQPNSIEEYYSSYSRFPLNPEIPTTLLSNVYYQYALYKYKFIISNSLFPKIRSKTPAQLTSNLIEFGP</sequence>
<evidence type="ECO:0000256" key="3">
    <source>
        <dbReference type="SAM" id="Coils"/>
    </source>
</evidence>
<dbReference type="OrthoDB" id="429427at2759"/>
<comment type="subcellular location">
    <subcellularLocation>
        <location evidence="1">Nucleus</location>
    </subcellularLocation>
</comment>